<protein>
    <submittedName>
        <fullName evidence="1">Uncharacterized protein</fullName>
    </submittedName>
</protein>
<name>A0A0F9T5I1_9ZZZZ</name>
<dbReference type="AlphaFoldDB" id="A0A0F9T5I1"/>
<organism evidence="1">
    <name type="scientific">marine sediment metagenome</name>
    <dbReference type="NCBI Taxonomy" id="412755"/>
    <lineage>
        <taxon>unclassified sequences</taxon>
        <taxon>metagenomes</taxon>
        <taxon>ecological metagenomes</taxon>
    </lineage>
</organism>
<accession>A0A0F9T5I1</accession>
<proteinExistence type="predicted"/>
<sequence length="608" mass="63601">MKKLIVILILLIFIATTPAAEVKWTAISELTAINDADILVVVDDVAGTPISKKITVLNFFDTINSSSKLRAIVTDETGTGLLVFGTSPTFTTSIIITGANADPSLTGQIVYDNTIAGIMDGGALRWFDDDDSVRLLVDLETDPSNDDYVVAYDSTADGFYMKADADSGGSTAWDDIADPDNSGLTTITFNNAELSLLTGNNDAAASFWILQNTDADHTGGNFYLLDLDYSADDGDVDADYIKCQDSGGVVLTIQENGNLTTTGFLATGADPADQGAIRLSNATIIAWEDATETTLTHIDNVGLLLNLELEIDGTLDADGIVTLGDGGDNFSVASDGIDIDTSGNITNAGTIASGVVTVTGVINTSVGIDGVGAVDFDIGSGDILDVTIIENGGTYIFDNGLTAVGEDLGSATAEWNDLFLNDGGVIQLGNDQDVTITHVADTGIQMELDDSIMFGDTAVFIESDDDGFLDLDADTGIRLNAPVTITTNIKGEPKHLIFNVFNPSGVQSDDTQVCIWPETDAALTITKITVTLDAAGNEVAGDLKYADTFIGLASPVVINVFDTSSGVLEDATITSGSVAAGKAIYIQFDSAPNAAITQMCIDVVFDYD</sequence>
<reference evidence="1" key="1">
    <citation type="journal article" date="2015" name="Nature">
        <title>Complex archaea that bridge the gap between prokaryotes and eukaryotes.</title>
        <authorList>
            <person name="Spang A."/>
            <person name="Saw J.H."/>
            <person name="Jorgensen S.L."/>
            <person name="Zaremba-Niedzwiedzka K."/>
            <person name="Martijn J."/>
            <person name="Lind A.E."/>
            <person name="van Eijk R."/>
            <person name="Schleper C."/>
            <person name="Guy L."/>
            <person name="Ettema T.J."/>
        </authorList>
    </citation>
    <scope>NUCLEOTIDE SEQUENCE</scope>
</reference>
<gene>
    <name evidence="1" type="ORF">LCGC14_0390540</name>
</gene>
<dbReference type="EMBL" id="LAZR01000326">
    <property type="protein sequence ID" value="KKN74434.1"/>
    <property type="molecule type" value="Genomic_DNA"/>
</dbReference>
<evidence type="ECO:0000313" key="1">
    <source>
        <dbReference type="EMBL" id="KKN74434.1"/>
    </source>
</evidence>
<comment type="caution">
    <text evidence="1">The sequence shown here is derived from an EMBL/GenBank/DDBJ whole genome shotgun (WGS) entry which is preliminary data.</text>
</comment>